<dbReference type="RefSeq" id="WP_306889360.1">
    <property type="nucleotide sequence ID" value="NZ_JAUSVR010000004.1"/>
</dbReference>
<keyword evidence="1" id="KW-0812">Transmembrane</keyword>
<feature type="transmembrane region" description="Helical" evidence="1">
    <location>
        <begin position="12"/>
        <end position="31"/>
    </location>
</feature>
<accession>A0ABU0LPK5</accession>
<reference evidence="2 3" key="1">
    <citation type="submission" date="2023-07" db="EMBL/GenBank/DDBJ databases">
        <title>Genomic Encyclopedia of Type Strains, Phase IV (KMG-IV): sequencing the most valuable type-strain genomes for metagenomic binning, comparative biology and taxonomic classification.</title>
        <authorList>
            <person name="Goeker M."/>
        </authorList>
    </citation>
    <scope>NUCLEOTIDE SEQUENCE [LARGE SCALE GENOMIC DNA]</scope>
    <source>
        <strain evidence="2 3">DSM 15561</strain>
    </source>
</reference>
<evidence type="ECO:0000313" key="3">
    <source>
        <dbReference type="Proteomes" id="UP001235094"/>
    </source>
</evidence>
<name>A0ABU0LPK5_9HYPH</name>
<keyword evidence="1" id="KW-1133">Transmembrane helix</keyword>
<organism evidence="2 3">
    <name type="scientific">Ancylobacter amanitiformis</name>
    <dbReference type="NCBI Taxonomy" id="217069"/>
    <lineage>
        <taxon>Bacteria</taxon>
        <taxon>Pseudomonadati</taxon>
        <taxon>Pseudomonadota</taxon>
        <taxon>Alphaproteobacteria</taxon>
        <taxon>Hyphomicrobiales</taxon>
        <taxon>Xanthobacteraceae</taxon>
        <taxon>Ancylobacter</taxon>
    </lineage>
</organism>
<comment type="caution">
    <text evidence="2">The sequence shown here is derived from an EMBL/GenBank/DDBJ whole genome shotgun (WGS) entry which is preliminary data.</text>
</comment>
<sequence>MSPFLDRLGGIGAALLVIGWCISAPLGMIYWGAKGWLLGVVLSLIVPAYGLVSTVFGVLG</sequence>
<feature type="transmembrane region" description="Helical" evidence="1">
    <location>
        <begin position="37"/>
        <end position="59"/>
    </location>
</feature>
<keyword evidence="1" id="KW-0472">Membrane</keyword>
<keyword evidence="3" id="KW-1185">Reference proteome</keyword>
<gene>
    <name evidence="2" type="ORF">QOZ99_001512</name>
</gene>
<protein>
    <submittedName>
        <fullName evidence="2">Uncharacterized protein</fullName>
    </submittedName>
</protein>
<evidence type="ECO:0000256" key="1">
    <source>
        <dbReference type="SAM" id="Phobius"/>
    </source>
</evidence>
<evidence type="ECO:0000313" key="2">
    <source>
        <dbReference type="EMBL" id="MDQ0510624.1"/>
    </source>
</evidence>
<dbReference type="Proteomes" id="UP001235094">
    <property type="component" value="Unassembled WGS sequence"/>
</dbReference>
<proteinExistence type="predicted"/>
<dbReference type="EMBL" id="JAUSVR010000004">
    <property type="protein sequence ID" value="MDQ0510624.1"/>
    <property type="molecule type" value="Genomic_DNA"/>
</dbReference>